<evidence type="ECO:0000313" key="2">
    <source>
        <dbReference type="EMBL" id="EZA62888.1"/>
    </source>
</evidence>
<feature type="compositionally biased region" description="Polar residues" evidence="1">
    <location>
        <begin position="66"/>
        <end position="77"/>
    </location>
</feature>
<feature type="region of interest" description="Disordered" evidence="1">
    <location>
        <begin position="157"/>
        <end position="177"/>
    </location>
</feature>
<protein>
    <submittedName>
        <fullName evidence="2">Uncharacterized protein</fullName>
    </submittedName>
</protein>
<feature type="region of interest" description="Disordered" evidence="1">
    <location>
        <begin position="33"/>
        <end position="124"/>
    </location>
</feature>
<evidence type="ECO:0000313" key="3">
    <source>
        <dbReference type="Proteomes" id="UP000053097"/>
    </source>
</evidence>
<sequence length="194" mass="22316">MIFIVFIVGSQAESRASAVTNGRNIPQTAYTVHSVRARSRRGTKARKLTRSSFIPGSFQRPRPSAMQAQSTKNASPSSKRRSGKREQAEGRARERDRRIERGRKREGEEETRYDMERQRGANRDRYADKEEVGCTRELLSYVSQNYKTLILQESAGAHRTGKKVKKRKKKNGKTNEGRRVAARYRHFVRAKECV</sequence>
<dbReference type="EMBL" id="KK107013">
    <property type="protein sequence ID" value="EZA62888.1"/>
    <property type="molecule type" value="Genomic_DNA"/>
</dbReference>
<proteinExistence type="predicted"/>
<feature type="compositionally biased region" description="Basic residues" evidence="1">
    <location>
        <begin position="159"/>
        <end position="172"/>
    </location>
</feature>
<reference evidence="2 3" key="1">
    <citation type="journal article" date="2014" name="Curr. Biol.">
        <title>The genome of the clonal raider ant Cerapachys biroi.</title>
        <authorList>
            <person name="Oxley P.R."/>
            <person name="Ji L."/>
            <person name="Fetter-Pruneda I."/>
            <person name="McKenzie S.K."/>
            <person name="Li C."/>
            <person name="Hu H."/>
            <person name="Zhang G."/>
            <person name="Kronauer D.J."/>
        </authorList>
    </citation>
    <scope>NUCLEOTIDE SEQUENCE [LARGE SCALE GENOMIC DNA]</scope>
</reference>
<organism evidence="2 3">
    <name type="scientific">Ooceraea biroi</name>
    <name type="common">Clonal raider ant</name>
    <name type="synonym">Cerapachys biroi</name>
    <dbReference type="NCBI Taxonomy" id="2015173"/>
    <lineage>
        <taxon>Eukaryota</taxon>
        <taxon>Metazoa</taxon>
        <taxon>Ecdysozoa</taxon>
        <taxon>Arthropoda</taxon>
        <taxon>Hexapoda</taxon>
        <taxon>Insecta</taxon>
        <taxon>Pterygota</taxon>
        <taxon>Neoptera</taxon>
        <taxon>Endopterygota</taxon>
        <taxon>Hymenoptera</taxon>
        <taxon>Apocrita</taxon>
        <taxon>Aculeata</taxon>
        <taxon>Formicoidea</taxon>
        <taxon>Formicidae</taxon>
        <taxon>Dorylinae</taxon>
        <taxon>Ooceraea</taxon>
    </lineage>
</organism>
<dbReference type="AlphaFoldDB" id="A0A026X457"/>
<feature type="compositionally biased region" description="Basic and acidic residues" evidence="1">
    <location>
        <begin position="84"/>
        <end position="124"/>
    </location>
</feature>
<dbReference type="Proteomes" id="UP000053097">
    <property type="component" value="Unassembled WGS sequence"/>
</dbReference>
<accession>A0A026X457</accession>
<gene>
    <name evidence="2" type="ORF">X777_04597</name>
</gene>
<keyword evidence="3" id="KW-1185">Reference proteome</keyword>
<evidence type="ECO:0000256" key="1">
    <source>
        <dbReference type="SAM" id="MobiDB-lite"/>
    </source>
</evidence>
<feature type="compositionally biased region" description="Basic residues" evidence="1">
    <location>
        <begin position="35"/>
        <end position="49"/>
    </location>
</feature>
<name>A0A026X457_OOCBI</name>